<evidence type="ECO:0000256" key="1">
    <source>
        <dbReference type="ARBA" id="ARBA00004651"/>
    </source>
</evidence>
<keyword evidence="10 17" id="KW-0472">Membrane</keyword>
<dbReference type="Gene3D" id="1.20.1530.20">
    <property type="match status" value="1"/>
</dbReference>
<evidence type="ECO:0000256" key="17">
    <source>
        <dbReference type="SAM" id="Phobius"/>
    </source>
</evidence>
<keyword evidence="3" id="KW-0813">Transport</keyword>
<feature type="transmembrane region" description="Helical" evidence="17">
    <location>
        <begin position="292"/>
        <end position="314"/>
    </location>
</feature>
<evidence type="ECO:0000256" key="15">
    <source>
        <dbReference type="ARBA" id="ARBA00076517"/>
    </source>
</evidence>
<evidence type="ECO:0000256" key="12">
    <source>
        <dbReference type="ARBA" id="ARBA00023201"/>
    </source>
</evidence>
<organism evidence="18 19">
    <name type="scientific">Coregonus suidteri</name>
    <dbReference type="NCBI Taxonomy" id="861788"/>
    <lineage>
        <taxon>Eukaryota</taxon>
        <taxon>Metazoa</taxon>
        <taxon>Chordata</taxon>
        <taxon>Craniata</taxon>
        <taxon>Vertebrata</taxon>
        <taxon>Euteleostomi</taxon>
        <taxon>Actinopterygii</taxon>
        <taxon>Neopterygii</taxon>
        <taxon>Teleostei</taxon>
        <taxon>Protacanthopterygii</taxon>
        <taxon>Salmoniformes</taxon>
        <taxon>Salmonidae</taxon>
        <taxon>Coregoninae</taxon>
        <taxon>Coregonus</taxon>
    </lineage>
</organism>
<feature type="transmembrane region" description="Helical" evidence="17">
    <location>
        <begin position="260"/>
        <end position="280"/>
    </location>
</feature>
<dbReference type="GO" id="GO:0008508">
    <property type="term" value="F:bile acid:sodium symporter activity"/>
    <property type="evidence" value="ECO:0007669"/>
    <property type="project" value="TreeGrafter"/>
</dbReference>
<dbReference type="EMBL" id="JAGTTL010000013">
    <property type="protein sequence ID" value="KAK6313978.1"/>
    <property type="molecule type" value="Genomic_DNA"/>
</dbReference>
<evidence type="ECO:0000256" key="9">
    <source>
        <dbReference type="ARBA" id="ARBA00023065"/>
    </source>
</evidence>
<dbReference type="InterPro" id="IPR038770">
    <property type="entry name" value="Na+/solute_symporter_sf"/>
</dbReference>
<evidence type="ECO:0000256" key="8">
    <source>
        <dbReference type="ARBA" id="ARBA00023053"/>
    </source>
</evidence>
<evidence type="ECO:0000256" key="2">
    <source>
        <dbReference type="ARBA" id="ARBA00006528"/>
    </source>
</evidence>
<evidence type="ECO:0000256" key="16">
    <source>
        <dbReference type="ARBA" id="ARBA00082913"/>
    </source>
</evidence>
<feature type="transmembrane region" description="Helical" evidence="17">
    <location>
        <begin position="357"/>
        <end position="377"/>
    </location>
</feature>
<sequence length="434" mass="46762">MSPGNAMDNSSVVVTVVPTAGQTEFLNFTINDTISRLSESFSEELAMAGLRVTNDQVSLKANTLRTAFAAGLRAKLPPTEPAHLVIAFWDSPLSHGINVFVGIVLCFTMLGLGCTVDVSQLGEHIRRPIGVLLALVCQFVIMPLVAFLLALAFSLDDVAAMAVLLCGCCPGGNLSNIMSLLVNGEMNLSIIMTISSTVLALVLMPLCLWIYSRAWINTPVVNLMPFGAIILTLCSTLIPIGLGVVLRYRYNRAADIVLKVSLWSLLVTLVMLFIMTGAMLGPELLATIPPSVYVVAVLMPACGYAAGYGLATLFDLPPNVRRTVSLETGCQNVQLCTAILKMAFPPQLMGGMYMFPLLYALFQAAEAGIFILAYQMYRKEVLHKPDTNPLGDNGDIGYNRFEDEDMGFDTSYGAVTTSDPNLIMLEPCPDATPV</sequence>
<comment type="subcellular location">
    <subcellularLocation>
        <location evidence="1">Cell membrane</location>
        <topology evidence="1">Multi-pass membrane protein</topology>
    </subcellularLocation>
</comment>
<evidence type="ECO:0000313" key="18">
    <source>
        <dbReference type="EMBL" id="KAK6313978.1"/>
    </source>
</evidence>
<feature type="transmembrane region" description="Helical" evidence="17">
    <location>
        <begin position="159"/>
        <end position="181"/>
    </location>
</feature>
<comment type="similarity">
    <text evidence="2">Belongs to the bile acid:sodium symporter (BASS) (TC 2.A.28) family.</text>
</comment>
<dbReference type="Proteomes" id="UP001356427">
    <property type="component" value="Unassembled WGS sequence"/>
</dbReference>
<evidence type="ECO:0000256" key="4">
    <source>
        <dbReference type="ARBA" id="ARBA00022475"/>
    </source>
</evidence>
<keyword evidence="11" id="KW-0325">Glycoprotein</keyword>
<proteinExistence type="inferred from homology"/>
<keyword evidence="7 17" id="KW-1133">Transmembrane helix</keyword>
<evidence type="ECO:0000256" key="11">
    <source>
        <dbReference type="ARBA" id="ARBA00023180"/>
    </source>
</evidence>
<evidence type="ECO:0000256" key="14">
    <source>
        <dbReference type="ARBA" id="ARBA00071630"/>
    </source>
</evidence>
<dbReference type="AlphaFoldDB" id="A0AAN8LJT7"/>
<feature type="transmembrane region" description="Helical" evidence="17">
    <location>
        <begin position="223"/>
        <end position="248"/>
    </location>
</feature>
<accession>A0AAN8LJT7</accession>
<dbReference type="GO" id="GO:0005886">
    <property type="term" value="C:plasma membrane"/>
    <property type="evidence" value="ECO:0007669"/>
    <property type="project" value="UniProtKB-SubCell"/>
</dbReference>
<keyword evidence="5 17" id="KW-0812">Transmembrane</keyword>
<name>A0AAN8LJT7_9TELE</name>
<evidence type="ECO:0000256" key="10">
    <source>
        <dbReference type="ARBA" id="ARBA00023136"/>
    </source>
</evidence>
<keyword evidence="8" id="KW-0915">Sodium</keyword>
<protein>
    <recommendedName>
        <fullName evidence="14">Sodium/bile acid cotransporter 4</fullName>
    </recommendedName>
    <alternativeName>
        <fullName evidence="15">Na(+)/bile acid cotransporter 4</fullName>
    </alternativeName>
    <alternativeName>
        <fullName evidence="16">Solute carrier family 10 member 4</fullName>
    </alternativeName>
</protein>
<comment type="function">
    <text evidence="13">Transporter for bile acids.</text>
</comment>
<evidence type="ECO:0000256" key="7">
    <source>
        <dbReference type="ARBA" id="ARBA00022989"/>
    </source>
</evidence>
<dbReference type="Pfam" id="PF01758">
    <property type="entry name" value="SBF"/>
    <property type="match status" value="1"/>
</dbReference>
<reference evidence="18 19" key="1">
    <citation type="submission" date="2021-04" db="EMBL/GenBank/DDBJ databases">
        <authorList>
            <person name="De Guttry C."/>
            <person name="Zahm M."/>
            <person name="Klopp C."/>
            <person name="Cabau C."/>
            <person name="Louis A."/>
            <person name="Berthelot C."/>
            <person name="Parey E."/>
            <person name="Roest Crollius H."/>
            <person name="Montfort J."/>
            <person name="Robinson-Rechavi M."/>
            <person name="Bucao C."/>
            <person name="Bouchez O."/>
            <person name="Gislard M."/>
            <person name="Lluch J."/>
            <person name="Milhes M."/>
            <person name="Lampietro C."/>
            <person name="Lopez Roques C."/>
            <person name="Donnadieu C."/>
            <person name="Braasch I."/>
            <person name="Desvignes T."/>
            <person name="Postlethwait J."/>
            <person name="Bobe J."/>
            <person name="Wedekind C."/>
            <person name="Guiguen Y."/>
        </authorList>
    </citation>
    <scope>NUCLEOTIDE SEQUENCE [LARGE SCALE GENOMIC DNA]</scope>
    <source>
        <strain evidence="18">Cs_M1</strain>
        <tissue evidence="18">Blood</tissue>
    </source>
</reference>
<keyword evidence="19" id="KW-1185">Reference proteome</keyword>
<keyword evidence="9" id="KW-0406">Ion transport</keyword>
<evidence type="ECO:0000256" key="13">
    <source>
        <dbReference type="ARBA" id="ARBA00057383"/>
    </source>
</evidence>
<feature type="transmembrane region" description="Helical" evidence="17">
    <location>
        <begin position="97"/>
        <end position="118"/>
    </location>
</feature>
<evidence type="ECO:0000256" key="5">
    <source>
        <dbReference type="ARBA" id="ARBA00022692"/>
    </source>
</evidence>
<keyword evidence="12" id="KW-0739">Sodium transport</keyword>
<keyword evidence="6" id="KW-0769">Symport</keyword>
<feature type="transmembrane region" description="Helical" evidence="17">
    <location>
        <begin position="130"/>
        <end position="153"/>
    </location>
</feature>
<dbReference type="InterPro" id="IPR004710">
    <property type="entry name" value="Bilac:Na_transpt"/>
</dbReference>
<feature type="transmembrane region" description="Helical" evidence="17">
    <location>
        <begin position="188"/>
        <end position="211"/>
    </location>
</feature>
<evidence type="ECO:0000256" key="3">
    <source>
        <dbReference type="ARBA" id="ARBA00022448"/>
    </source>
</evidence>
<dbReference type="FunFam" id="1.20.1530.20:FF:000013">
    <property type="entry name" value="sodium/bile acid cotransporter 4"/>
    <property type="match status" value="1"/>
</dbReference>
<keyword evidence="4" id="KW-1003">Cell membrane</keyword>
<evidence type="ECO:0000256" key="6">
    <source>
        <dbReference type="ARBA" id="ARBA00022847"/>
    </source>
</evidence>
<comment type="caution">
    <text evidence="18">The sequence shown here is derived from an EMBL/GenBank/DDBJ whole genome shotgun (WGS) entry which is preliminary data.</text>
</comment>
<evidence type="ECO:0000313" key="19">
    <source>
        <dbReference type="Proteomes" id="UP001356427"/>
    </source>
</evidence>
<dbReference type="PANTHER" id="PTHR10361">
    <property type="entry name" value="SODIUM-BILE ACID COTRANSPORTER"/>
    <property type="match status" value="1"/>
</dbReference>
<dbReference type="InterPro" id="IPR002657">
    <property type="entry name" value="BilAc:Na_symport/Acr3"/>
</dbReference>
<gene>
    <name evidence="18" type="ORF">J4Q44_G00154370</name>
</gene>
<dbReference type="PANTHER" id="PTHR10361:SF41">
    <property type="entry name" value="SODIUM_BILE ACID COTRANSPORTER 4"/>
    <property type="match status" value="1"/>
</dbReference>